<reference evidence="8 9" key="1">
    <citation type="submission" date="2021-07" db="EMBL/GenBank/DDBJ databases">
        <title>Flavobacterium WSW3-B6 sp.nov, isolated from seaweed.</title>
        <authorList>
            <person name="Muhammad N."/>
            <person name="Ho H."/>
            <person name="Lee Y.-J."/>
            <person name="Nguyen T."/>
            <person name="Ho J."/>
            <person name="Kim S.-G."/>
        </authorList>
    </citation>
    <scope>NUCLEOTIDE SEQUENCE [LARGE SCALE GENOMIC DNA]</scope>
    <source>
        <strain evidence="8 9">WSW3-B6</strain>
    </source>
</reference>
<evidence type="ECO:0000313" key="8">
    <source>
        <dbReference type="EMBL" id="QYJ69313.1"/>
    </source>
</evidence>
<proteinExistence type="inferred from homology"/>
<dbReference type="Proteomes" id="UP000825381">
    <property type="component" value="Chromosome"/>
</dbReference>
<comment type="subcellular location">
    <subcellularLocation>
        <location evidence="1 4">Cell outer membrane</location>
    </subcellularLocation>
</comment>
<evidence type="ECO:0000313" key="9">
    <source>
        <dbReference type="Proteomes" id="UP000825381"/>
    </source>
</evidence>
<sequence length="938" mass="104136">MKLKFALITLFFFTLGFSQNNATITGTITDKDLNNETLPFASIALKGTNIGTNSEMDGTYTLKIPAGTHTVVFGFLGYETIEVPITIAAGETKTINQAMSSTSVQLNDVVIEKTISREKESALLLAQKKAVEIKQSIGAQEMARKGVSDVATAVSKTTGISKQEGSGSVYVRGLGDRYNLSTMNGLPLPSNNPSKKNIQLEIFSSDIVQYIGIDKTYTPKNYGDFAGANIDIASKDYKGNGFFEISIGTGFNSNALEQDNFYLQDGPNFTGFTKQEQPATGLASYGFETSWSREKIATPLNTSISVKGGDSYDVSEEGRMSFFATGSFDSQYGFREGPARGGVSSQGIARKDLDFFSYDYNTNTTLMGNLSYRIDTNNKLQFNSLYINSTKQNHEEYYGIIDIFDNAPNGGGVVRRSTFERTGLYVNQLLGTNKFDERFDIEWGVSYNHVNNSMPDRMQNTLRPVDDNGDLSVTQLNDLSNADNHRYFQDLKENEVAANIFTNYKFSKNDEDNYRGKLTVGYSGRIKTVDFEATQYNFQLAPNNVTQPVVTLETLDDYFVQENLITPENPDGLFRIVTFRGNAGFAGALRPQTYNGDQSIHAGFVSAEYKLSPKLTMIAGVRAEVISQSIEFDTSIIQGENELNTTEILPSLTFKYELNEKQNLKFAASKTYTLPQFKERAPFLYEEVIQTYIGNEDLYASTNYNFDFKWEMFPKSTEIISFTAFGKYIENPINEVVIASATNDVSWVNSGEKAIVIGGEFEARKDLFDFKHGEDSMFSNALSVGANVTYMYHNQDFDAEKVARENNLSVGFTNDEGGLTGASDLLVNGDVSYNYDFDNDRNLMATVAYNYFSDRLYAIGTNNRGDLVDKGVGMLDFIFKSSITKNLSLGLSLRNLLDPTVERVQEVDTSVGTIGSDEVEVISYKKGIFGKLSVTYSF</sequence>
<dbReference type="InterPro" id="IPR000531">
    <property type="entry name" value="Beta-barrel_TonB"/>
</dbReference>
<dbReference type="Gene3D" id="2.60.40.1120">
    <property type="entry name" value="Carboxypeptidase-like, regulatory domain"/>
    <property type="match status" value="1"/>
</dbReference>
<dbReference type="PANTHER" id="PTHR40980">
    <property type="entry name" value="PLUG DOMAIN-CONTAINING PROTEIN"/>
    <property type="match status" value="1"/>
</dbReference>
<dbReference type="EMBL" id="CP080429">
    <property type="protein sequence ID" value="QYJ69313.1"/>
    <property type="molecule type" value="Genomic_DNA"/>
</dbReference>
<dbReference type="InterPro" id="IPR036942">
    <property type="entry name" value="Beta-barrel_TonB_sf"/>
</dbReference>
<evidence type="ECO:0000259" key="7">
    <source>
        <dbReference type="Pfam" id="PF07715"/>
    </source>
</evidence>
<dbReference type="Gene3D" id="2.170.130.10">
    <property type="entry name" value="TonB-dependent receptor, plug domain"/>
    <property type="match status" value="1"/>
</dbReference>
<dbReference type="InterPro" id="IPR008969">
    <property type="entry name" value="CarboxyPept-like_regulatory"/>
</dbReference>
<dbReference type="Gene3D" id="2.40.170.20">
    <property type="entry name" value="TonB-dependent receptor, beta-barrel domain"/>
    <property type="match status" value="1"/>
</dbReference>
<keyword evidence="8" id="KW-0675">Receptor</keyword>
<comment type="similarity">
    <text evidence="4">Belongs to the TonB-dependent receptor family.</text>
</comment>
<gene>
    <name evidence="8" type="ORF">K1I41_05330</name>
</gene>
<keyword evidence="4" id="KW-0798">TonB box</keyword>
<evidence type="ECO:0000256" key="2">
    <source>
        <dbReference type="ARBA" id="ARBA00023136"/>
    </source>
</evidence>
<accession>A0ABX8VDS9</accession>
<feature type="domain" description="TonB-dependent receptor plug" evidence="7">
    <location>
        <begin position="133"/>
        <end position="225"/>
    </location>
</feature>
<evidence type="ECO:0000256" key="4">
    <source>
        <dbReference type="RuleBase" id="RU003357"/>
    </source>
</evidence>
<dbReference type="InterPro" id="IPR037066">
    <property type="entry name" value="Plug_dom_sf"/>
</dbReference>
<evidence type="ECO:0000256" key="1">
    <source>
        <dbReference type="ARBA" id="ARBA00004442"/>
    </source>
</evidence>
<dbReference type="SUPFAM" id="SSF49464">
    <property type="entry name" value="Carboxypeptidase regulatory domain-like"/>
    <property type="match status" value="1"/>
</dbReference>
<keyword evidence="3" id="KW-0998">Cell outer membrane</keyword>
<keyword evidence="9" id="KW-1185">Reference proteome</keyword>
<dbReference type="Pfam" id="PF00593">
    <property type="entry name" value="TonB_dep_Rec_b-barrel"/>
    <property type="match status" value="1"/>
</dbReference>
<evidence type="ECO:0000259" key="6">
    <source>
        <dbReference type="Pfam" id="PF00593"/>
    </source>
</evidence>
<dbReference type="PANTHER" id="PTHR40980:SF5">
    <property type="entry name" value="TONB-DEPENDENT RECEPTOR"/>
    <property type="match status" value="1"/>
</dbReference>
<feature type="domain" description="TonB-dependent receptor-like beta-barrel" evidence="6">
    <location>
        <begin position="459"/>
        <end position="896"/>
    </location>
</feature>
<feature type="chain" id="PRO_5046327468" evidence="5">
    <location>
        <begin position="23"/>
        <end position="938"/>
    </location>
</feature>
<keyword evidence="2 4" id="KW-0472">Membrane</keyword>
<dbReference type="RefSeq" id="WP_220641648.1">
    <property type="nucleotide sequence ID" value="NZ_CP080429.1"/>
</dbReference>
<name>A0ABX8VDS9_9FLAO</name>
<dbReference type="Pfam" id="PF13715">
    <property type="entry name" value="CarbopepD_reg_2"/>
    <property type="match status" value="1"/>
</dbReference>
<dbReference type="InterPro" id="IPR012910">
    <property type="entry name" value="Plug_dom"/>
</dbReference>
<evidence type="ECO:0000256" key="5">
    <source>
        <dbReference type="SAM" id="SignalP"/>
    </source>
</evidence>
<protein>
    <submittedName>
        <fullName evidence="8">TonB-dependent receptor</fullName>
    </submittedName>
</protein>
<organism evidence="8 9">
    <name type="scientific">Flavobacterium litorale</name>
    <dbReference type="NCBI Taxonomy" id="2856519"/>
    <lineage>
        <taxon>Bacteria</taxon>
        <taxon>Pseudomonadati</taxon>
        <taxon>Bacteroidota</taxon>
        <taxon>Flavobacteriia</taxon>
        <taxon>Flavobacteriales</taxon>
        <taxon>Flavobacteriaceae</taxon>
        <taxon>Flavobacterium</taxon>
    </lineage>
</organism>
<dbReference type="Pfam" id="PF07715">
    <property type="entry name" value="Plug"/>
    <property type="match status" value="1"/>
</dbReference>
<dbReference type="SUPFAM" id="SSF56935">
    <property type="entry name" value="Porins"/>
    <property type="match status" value="1"/>
</dbReference>
<keyword evidence="5" id="KW-0732">Signal</keyword>
<evidence type="ECO:0000256" key="3">
    <source>
        <dbReference type="ARBA" id="ARBA00023237"/>
    </source>
</evidence>
<feature type="signal peptide" evidence="5">
    <location>
        <begin position="1"/>
        <end position="22"/>
    </location>
</feature>